<dbReference type="GeneID" id="33936824"/>
<comment type="caution">
    <text evidence="2">The sequence shown here is derived from an EMBL/GenBank/DDBJ whole genome shotgun (WGS) entry which is preliminary data.</text>
</comment>
<name>A0A219AQJ0_METCM</name>
<feature type="compositionally biased region" description="Basic and acidic residues" evidence="1">
    <location>
        <begin position="26"/>
        <end position="42"/>
    </location>
</feature>
<protein>
    <submittedName>
        <fullName evidence="2">Uncharacterized protein</fullName>
    </submittedName>
</protein>
<dbReference type="Proteomes" id="UP000078397">
    <property type="component" value="Unassembled WGS sequence"/>
</dbReference>
<evidence type="ECO:0000313" key="2">
    <source>
        <dbReference type="EMBL" id="OWT42872.1"/>
    </source>
</evidence>
<evidence type="ECO:0000256" key="1">
    <source>
        <dbReference type="SAM" id="MobiDB-lite"/>
    </source>
</evidence>
<gene>
    <name evidence="2" type="ORF">VFPPC_17935</name>
</gene>
<dbReference type="RefSeq" id="XP_022285342.1">
    <property type="nucleotide sequence ID" value="XM_022429604.1"/>
</dbReference>
<evidence type="ECO:0000313" key="3">
    <source>
        <dbReference type="Proteomes" id="UP000078397"/>
    </source>
</evidence>
<proteinExistence type="predicted"/>
<dbReference type="KEGG" id="pchm:VFPPC_17935"/>
<feature type="region of interest" description="Disordered" evidence="1">
    <location>
        <begin position="15"/>
        <end position="71"/>
    </location>
</feature>
<dbReference type="EMBL" id="LSBJ02000005">
    <property type="protein sequence ID" value="OWT42872.1"/>
    <property type="molecule type" value="Genomic_DNA"/>
</dbReference>
<keyword evidence="3" id="KW-1185">Reference proteome</keyword>
<dbReference type="AlphaFoldDB" id="A0A219AQJ0"/>
<organism evidence="2 3">
    <name type="scientific">Pochonia chlamydosporia 170</name>
    <dbReference type="NCBI Taxonomy" id="1380566"/>
    <lineage>
        <taxon>Eukaryota</taxon>
        <taxon>Fungi</taxon>
        <taxon>Dikarya</taxon>
        <taxon>Ascomycota</taxon>
        <taxon>Pezizomycotina</taxon>
        <taxon>Sordariomycetes</taxon>
        <taxon>Hypocreomycetidae</taxon>
        <taxon>Hypocreales</taxon>
        <taxon>Clavicipitaceae</taxon>
        <taxon>Pochonia</taxon>
    </lineage>
</organism>
<accession>A0A219AQJ0</accession>
<reference evidence="2 3" key="1">
    <citation type="journal article" date="2016" name="PLoS Pathog.">
        <title>Biosynthesis of antibiotic leucinostatins in bio-control fungus Purpureocillium lilacinum and their inhibition on phytophthora revealed by genome mining.</title>
        <authorList>
            <person name="Wang G."/>
            <person name="Liu Z."/>
            <person name="Lin R."/>
            <person name="Li E."/>
            <person name="Mao Z."/>
            <person name="Ling J."/>
            <person name="Yang Y."/>
            <person name="Yin W.B."/>
            <person name="Xie B."/>
        </authorList>
    </citation>
    <scope>NUCLEOTIDE SEQUENCE [LARGE SCALE GENOMIC DNA]</scope>
    <source>
        <strain evidence="2">170</strain>
    </source>
</reference>
<sequence>MFGMRVAAPKMLVAHRHMDNSTGKIESGRPVRNESELPERKQLAGHNHRFLGRGPFSFRRDRYARTNNTHL</sequence>